<dbReference type="SUPFAM" id="SSF101262">
    <property type="entry name" value="Methenyltetrahydrofolate cyclohydrolase-like"/>
    <property type="match status" value="1"/>
</dbReference>
<evidence type="ECO:0000313" key="2">
    <source>
        <dbReference type="EMBL" id="AMW33760.2"/>
    </source>
</evidence>
<dbReference type="Gene3D" id="1.20.120.680">
    <property type="entry name" value="Formiminotetrahydrofolate cyclodeaminase monomer, up-and-down helical bundle"/>
    <property type="match status" value="1"/>
</dbReference>
<dbReference type="EMBL" id="CP014334">
    <property type="protein sequence ID" value="AMW33760.2"/>
    <property type="molecule type" value="Genomic_DNA"/>
</dbReference>
<dbReference type="AlphaFoldDB" id="A0AAI8GE69"/>
<dbReference type="Proteomes" id="UP000093740">
    <property type="component" value="Chromosome"/>
</dbReference>
<dbReference type="InterPro" id="IPR007044">
    <property type="entry name" value="Cyclodeamin/CycHdrlase"/>
</dbReference>
<dbReference type="GO" id="GO:0003824">
    <property type="term" value="F:catalytic activity"/>
    <property type="evidence" value="ECO:0007669"/>
    <property type="project" value="InterPro"/>
</dbReference>
<dbReference type="RefSeq" id="WP_236938344.1">
    <property type="nucleotide sequence ID" value="NZ_CP014334.2"/>
</dbReference>
<sequence length="210" mass="23600">MMMDIRKLSVEDLCNKVKEKTPVPGGGAVGAVVAALGASLNSMVANLTLGKKKYENYEGLMQEVLENMELVVERTLRLASEDVEAFNKVMEAYKLPKEDPEKEKKLQEALKKAVETPFELVECARDILKYSEIVAKWGNQNAVSDAFSAAELARAACKIGEYNVMINLKSITDEEFKNKILDEMYEVMGEAKVYYERIQELVKENGFTKI</sequence>
<evidence type="ECO:0000313" key="3">
    <source>
        <dbReference type="Proteomes" id="UP000093740"/>
    </source>
</evidence>
<reference evidence="2 3" key="1">
    <citation type="journal article" date="2015" name="Stand. Genomic Sci.">
        <title>Genome sequence of a native-feather degrading extremely thermophilic Eubacterium, Fervidobacterium islandicum AW-1.</title>
        <authorList>
            <person name="Lee Y.J."/>
            <person name="Jeong H."/>
            <person name="Park G.S."/>
            <person name="Kwak Y."/>
            <person name="Lee S.J."/>
            <person name="Lee S.J."/>
            <person name="Park M.K."/>
            <person name="Kim J.Y."/>
            <person name="Kang H.K."/>
            <person name="Shin J.H."/>
            <person name="Lee D.W."/>
        </authorList>
    </citation>
    <scope>NUCLEOTIDE SEQUENCE [LARGE SCALE GENOMIC DNA]</scope>
    <source>
        <strain evidence="2 3">AW-1</strain>
    </source>
</reference>
<accession>A0AAI8GE69</accession>
<evidence type="ECO:0000259" key="1">
    <source>
        <dbReference type="Pfam" id="PF04961"/>
    </source>
</evidence>
<dbReference type="Pfam" id="PF04961">
    <property type="entry name" value="FTCD_C"/>
    <property type="match status" value="1"/>
</dbReference>
<proteinExistence type="predicted"/>
<name>A0AAI8GE69_FERIS</name>
<keyword evidence="3" id="KW-1185">Reference proteome</keyword>
<protein>
    <submittedName>
        <fullName evidence="2">Cyclodeaminase/cyclohydrolase family protein</fullName>
    </submittedName>
</protein>
<feature type="domain" description="Cyclodeaminase/cyclohydrolase" evidence="1">
    <location>
        <begin position="9"/>
        <end position="184"/>
    </location>
</feature>
<dbReference type="InterPro" id="IPR036178">
    <property type="entry name" value="Formintransfe-cycloase-like_sf"/>
</dbReference>
<organism evidence="2 3">
    <name type="scientific">Fervidobacterium islandicum</name>
    <dbReference type="NCBI Taxonomy" id="2423"/>
    <lineage>
        <taxon>Bacteria</taxon>
        <taxon>Thermotogati</taxon>
        <taxon>Thermotogota</taxon>
        <taxon>Thermotogae</taxon>
        <taxon>Thermotogales</taxon>
        <taxon>Fervidobacteriaceae</taxon>
        <taxon>Fervidobacterium</taxon>
    </lineage>
</organism>
<dbReference type="KEGG" id="fia:NA23_07260"/>
<gene>
    <name evidence="2" type="ORF">NA23_07260</name>
</gene>